<feature type="transmembrane region" description="Helical" evidence="1">
    <location>
        <begin position="187"/>
        <end position="210"/>
    </location>
</feature>
<dbReference type="RefSeq" id="WP_020814895.1">
    <property type="nucleotide sequence ID" value="NZ_ATAY01000022.1"/>
</dbReference>
<dbReference type="EMBL" id="ATAY01000022">
    <property type="protein sequence ID" value="EPR12964.1"/>
    <property type="molecule type" value="Genomic_DNA"/>
</dbReference>
<comment type="caution">
    <text evidence="2">The sequence shown here is derived from an EMBL/GenBank/DDBJ whole genome shotgun (WGS) entry which is preliminary data.</text>
</comment>
<gene>
    <name evidence="2" type="ORF">L323_06630</name>
</gene>
<keyword evidence="1" id="KW-1133">Transmembrane helix</keyword>
<dbReference type="InterPro" id="IPR010390">
    <property type="entry name" value="ABC-2_transporter-like"/>
</dbReference>
<evidence type="ECO:0000256" key="1">
    <source>
        <dbReference type="SAM" id="Phobius"/>
    </source>
</evidence>
<dbReference type="PANTHER" id="PTHR36832:SF1">
    <property type="entry name" value="SLR1174 PROTEIN"/>
    <property type="match status" value="1"/>
</dbReference>
<accession>U4R396</accession>
<feature type="transmembrane region" description="Helical" evidence="1">
    <location>
        <begin position="230"/>
        <end position="259"/>
    </location>
</feature>
<evidence type="ECO:0000313" key="3">
    <source>
        <dbReference type="Proteomes" id="UP000016860"/>
    </source>
</evidence>
<evidence type="ECO:0000313" key="2">
    <source>
        <dbReference type="EMBL" id="EPR12964.1"/>
    </source>
</evidence>
<name>U4R396_9FIRM</name>
<sequence length="269" mass="30114">MRSSNKYLFSFQIGMQNAMEYRANFFLSILAAIVPIFIQTFLWISVYKNSGNSVVFGYSFAQIIQYTVIAQLVSRFVRTDFEAEINDDIKNGGLNKFIVRPIGYFSHKLCCFLGQKVVNLVVMIILFITSILVLKFSLGVVITGQAMAAFTISLILSLCLNFLIFFCVSTLCFWLNEIGFIFEAVRIIIITLSGGIFPLSIFGSKVVSVLDLMPFKYTINFPVDVLNSQIMGWGIARGLCIQVGWILCIALLANIFWLIGSKKYIAVGG</sequence>
<dbReference type="PATRIC" id="fig|1330534.3.peg.1326"/>
<dbReference type="OrthoDB" id="8582979at2"/>
<dbReference type="STRING" id="1330534.L323_06630"/>
<organism evidence="2 3">
    <name type="scientific">Ruminiclostridium papyrosolvens C7</name>
    <dbReference type="NCBI Taxonomy" id="1330534"/>
    <lineage>
        <taxon>Bacteria</taxon>
        <taxon>Bacillati</taxon>
        <taxon>Bacillota</taxon>
        <taxon>Clostridia</taxon>
        <taxon>Eubacteriales</taxon>
        <taxon>Oscillospiraceae</taxon>
        <taxon>Ruminiclostridium</taxon>
    </lineage>
</organism>
<feature type="transmembrane region" description="Helical" evidence="1">
    <location>
        <begin position="117"/>
        <end position="142"/>
    </location>
</feature>
<proteinExistence type="predicted"/>
<protein>
    <submittedName>
        <fullName evidence="2">ABC transporter permease</fullName>
    </submittedName>
</protein>
<keyword evidence="1" id="KW-0472">Membrane</keyword>
<reference evidence="2 3" key="1">
    <citation type="journal article" date="2013" name="Genome Announc.">
        <title>Draft Genome Sequence of the Cellulolytic Bacterium Clostridium papyrosolvens C7 (ATCC 700395).</title>
        <authorList>
            <person name="Zepeda V."/>
            <person name="Dassa B."/>
            <person name="Borovok I."/>
            <person name="Lamed R."/>
            <person name="Bayer E.A."/>
            <person name="Cate J.H."/>
        </authorList>
    </citation>
    <scope>NUCLEOTIDE SEQUENCE [LARGE SCALE GENOMIC DNA]</scope>
    <source>
        <strain evidence="2 3">C7</strain>
    </source>
</reference>
<dbReference type="Proteomes" id="UP000016860">
    <property type="component" value="Unassembled WGS sequence"/>
</dbReference>
<feature type="transmembrane region" description="Helical" evidence="1">
    <location>
        <begin position="148"/>
        <end position="175"/>
    </location>
</feature>
<keyword evidence="1" id="KW-0812">Transmembrane</keyword>
<dbReference type="AlphaFoldDB" id="U4R396"/>
<dbReference type="PANTHER" id="PTHR36832">
    <property type="entry name" value="SLR1174 PROTEIN-RELATED"/>
    <property type="match status" value="1"/>
</dbReference>
<feature type="transmembrane region" description="Helical" evidence="1">
    <location>
        <begin position="21"/>
        <end position="44"/>
    </location>
</feature>
<dbReference type="Pfam" id="PF06182">
    <property type="entry name" value="ABC2_membrane_6"/>
    <property type="match status" value="1"/>
</dbReference>